<sequence>MALLHISAELICIFMATFGIYPSIADSNIFDNQDGMPFCRSGQCTFLRFSCSIGFFFATCNTIESYFSKVCLD</sequence>
<accession>A0A0N5AUH2</accession>
<proteinExistence type="predicted"/>
<reference evidence="2" key="1">
    <citation type="submission" date="2017-02" db="UniProtKB">
        <authorList>
            <consortium name="WormBaseParasite"/>
        </authorList>
    </citation>
    <scope>IDENTIFICATION</scope>
</reference>
<dbReference type="AlphaFoldDB" id="A0A0N5AUH2"/>
<evidence type="ECO:0000313" key="2">
    <source>
        <dbReference type="WBParaSite" id="SMUV_0000850801-mRNA-1"/>
    </source>
</evidence>
<protein>
    <submittedName>
        <fullName evidence="2">Secreted protein</fullName>
    </submittedName>
</protein>
<keyword evidence="1" id="KW-1185">Reference proteome</keyword>
<evidence type="ECO:0000313" key="1">
    <source>
        <dbReference type="Proteomes" id="UP000046393"/>
    </source>
</evidence>
<name>A0A0N5AUH2_9BILA</name>
<dbReference type="WBParaSite" id="SMUV_0000850801-mRNA-1">
    <property type="protein sequence ID" value="SMUV_0000850801-mRNA-1"/>
    <property type="gene ID" value="SMUV_0000850801"/>
</dbReference>
<organism evidence="1 2">
    <name type="scientific">Syphacia muris</name>
    <dbReference type="NCBI Taxonomy" id="451379"/>
    <lineage>
        <taxon>Eukaryota</taxon>
        <taxon>Metazoa</taxon>
        <taxon>Ecdysozoa</taxon>
        <taxon>Nematoda</taxon>
        <taxon>Chromadorea</taxon>
        <taxon>Rhabditida</taxon>
        <taxon>Spirurina</taxon>
        <taxon>Oxyuridomorpha</taxon>
        <taxon>Oxyuroidea</taxon>
        <taxon>Oxyuridae</taxon>
        <taxon>Syphacia</taxon>
    </lineage>
</organism>
<dbReference type="Proteomes" id="UP000046393">
    <property type="component" value="Unplaced"/>
</dbReference>